<accession>A0A9E8MWT4</accession>
<dbReference type="GO" id="GO:0000155">
    <property type="term" value="F:phosphorelay sensor kinase activity"/>
    <property type="evidence" value="ECO:0007669"/>
    <property type="project" value="InterPro"/>
</dbReference>
<dbReference type="InterPro" id="IPR003661">
    <property type="entry name" value="HisK_dim/P_dom"/>
</dbReference>
<feature type="modified residue" description="4-aspartylphosphate" evidence="16">
    <location>
        <position position="330"/>
    </location>
</feature>
<dbReference type="GO" id="GO:0005524">
    <property type="term" value="F:ATP binding"/>
    <property type="evidence" value="ECO:0007669"/>
    <property type="project" value="UniProtKB-KW"/>
</dbReference>
<dbReference type="RefSeq" id="WP_267677687.1">
    <property type="nucleotide sequence ID" value="NZ_CP113088.1"/>
</dbReference>
<dbReference type="GO" id="GO:0005886">
    <property type="term" value="C:plasma membrane"/>
    <property type="evidence" value="ECO:0007669"/>
    <property type="project" value="UniProtKB-SubCell"/>
</dbReference>
<dbReference type="Pfam" id="PF00072">
    <property type="entry name" value="Response_reg"/>
    <property type="match status" value="1"/>
</dbReference>
<keyword evidence="5 16" id="KW-0597">Phosphoprotein</keyword>
<keyword evidence="13" id="KW-0472">Membrane</keyword>
<keyword evidence="8" id="KW-0547">Nucleotide-binding</keyword>
<evidence type="ECO:0000256" key="11">
    <source>
        <dbReference type="ARBA" id="ARBA00022989"/>
    </source>
</evidence>
<protein>
    <recommendedName>
        <fullName evidence="15">Sensory/regulatory protein RpfC</fullName>
        <ecNumber evidence="3">2.7.13.3</ecNumber>
    </recommendedName>
</protein>
<evidence type="ECO:0000259" key="18">
    <source>
        <dbReference type="PROSITE" id="PS50110"/>
    </source>
</evidence>
<dbReference type="SUPFAM" id="SSF47384">
    <property type="entry name" value="Homodimeric domain of signal transducing histidine kinase"/>
    <property type="match status" value="1"/>
</dbReference>
<dbReference type="InterPro" id="IPR004358">
    <property type="entry name" value="Sig_transdc_His_kin-like_C"/>
</dbReference>
<keyword evidence="11" id="KW-1133">Transmembrane helix</keyword>
<feature type="domain" description="Histidine kinase" evidence="17">
    <location>
        <begin position="38"/>
        <end position="259"/>
    </location>
</feature>
<evidence type="ECO:0000259" key="17">
    <source>
        <dbReference type="PROSITE" id="PS50109"/>
    </source>
</evidence>
<dbReference type="AlphaFoldDB" id="A0A9E8MWT4"/>
<comment type="subunit">
    <text evidence="14">At low DSF concentrations, interacts with RpfF.</text>
</comment>
<evidence type="ECO:0000313" key="19">
    <source>
        <dbReference type="EMBL" id="WAC03112.1"/>
    </source>
</evidence>
<evidence type="ECO:0000256" key="13">
    <source>
        <dbReference type="ARBA" id="ARBA00023136"/>
    </source>
</evidence>
<evidence type="ECO:0000256" key="1">
    <source>
        <dbReference type="ARBA" id="ARBA00000085"/>
    </source>
</evidence>
<keyword evidence="4" id="KW-1003">Cell membrane</keyword>
<dbReference type="InterPro" id="IPR036641">
    <property type="entry name" value="HPT_dom_sf"/>
</dbReference>
<dbReference type="SUPFAM" id="SSF52172">
    <property type="entry name" value="CheY-like"/>
    <property type="match status" value="1"/>
</dbReference>
<reference evidence="19" key="1">
    <citation type="submission" date="2022-11" db="EMBL/GenBank/DDBJ databases">
        <title>Lacinutrix neustonica HL-RS19T sp. nov., isolated from the surface microlayer sample of brackish Lake Shihwa.</title>
        <authorList>
            <person name="Choi J.Y."/>
            <person name="Hwang C.Y."/>
        </authorList>
    </citation>
    <scope>NUCLEOTIDE SEQUENCE</scope>
    <source>
        <strain evidence="19">HL-RS19</strain>
    </source>
</reference>
<keyword evidence="10 19" id="KW-0067">ATP-binding</keyword>
<evidence type="ECO:0000256" key="12">
    <source>
        <dbReference type="ARBA" id="ARBA00023012"/>
    </source>
</evidence>
<dbReference type="Pfam" id="PF02518">
    <property type="entry name" value="HATPase_c"/>
    <property type="match status" value="1"/>
</dbReference>
<comment type="catalytic activity">
    <reaction evidence="1">
        <text>ATP + protein L-histidine = ADP + protein N-phospho-L-histidine.</text>
        <dbReference type="EC" id="2.7.13.3"/>
    </reaction>
</comment>
<dbReference type="FunFam" id="1.10.287.130:FF:000002">
    <property type="entry name" value="Two-component osmosensing histidine kinase"/>
    <property type="match status" value="1"/>
</dbReference>
<dbReference type="Pfam" id="PF00512">
    <property type="entry name" value="HisKA"/>
    <property type="match status" value="1"/>
</dbReference>
<dbReference type="PROSITE" id="PS50109">
    <property type="entry name" value="HIS_KIN"/>
    <property type="match status" value="1"/>
</dbReference>
<dbReference type="EC" id="2.7.13.3" evidence="3"/>
<dbReference type="SUPFAM" id="SSF55874">
    <property type="entry name" value="ATPase domain of HSP90 chaperone/DNA topoisomerase II/histidine kinase"/>
    <property type="match status" value="1"/>
</dbReference>
<evidence type="ECO:0000256" key="3">
    <source>
        <dbReference type="ARBA" id="ARBA00012438"/>
    </source>
</evidence>
<dbReference type="Gene3D" id="1.20.120.160">
    <property type="entry name" value="HPT domain"/>
    <property type="match status" value="1"/>
</dbReference>
<dbReference type="SMART" id="SM00448">
    <property type="entry name" value="REC"/>
    <property type="match status" value="1"/>
</dbReference>
<evidence type="ECO:0000256" key="8">
    <source>
        <dbReference type="ARBA" id="ARBA00022741"/>
    </source>
</evidence>
<evidence type="ECO:0000256" key="6">
    <source>
        <dbReference type="ARBA" id="ARBA00022679"/>
    </source>
</evidence>
<evidence type="ECO:0000313" key="20">
    <source>
        <dbReference type="Proteomes" id="UP001164705"/>
    </source>
</evidence>
<dbReference type="Gene3D" id="3.30.565.10">
    <property type="entry name" value="Histidine kinase-like ATPase, C-terminal domain"/>
    <property type="match status" value="1"/>
</dbReference>
<dbReference type="PROSITE" id="PS50110">
    <property type="entry name" value="RESPONSE_REGULATORY"/>
    <property type="match status" value="1"/>
</dbReference>
<keyword evidence="7" id="KW-0812">Transmembrane</keyword>
<dbReference type="PANTHER" id="PTHR45339">
    <property type="entry name" value="HYBRID SIGNAL TRANSDUCTION HISTIDINE KINASE J"/>
    <property type="match status" value="1"/>
</dbReference>
<dbReference type="KEGG" id="lnu:N7U66_05660"/>
<dbReference type="InterPro" id="IPR036097">
    <property type="entry name" value="HisK_dim/P_sf"/>
</dbReference>
<dbReference type="Proteomes" id="UP001164705">
    <property type="component" value="Chromosome"/>
</dbReference>
<evidence type="ECO:0000256" key="16">
    <source>
        <dbReference type="PROSITE-ProRule" id="PRU00169"/>
    </source>
</evidence>
<organism evidence="19 20">
    <name type="scientific">Lacinutrix neustonica</name>
    <dbReference type="NCBI Taxonomy" id="2980107"/>
    <lineage>
        <taxon>Bacteria</taxon>
        <taxon>Pseudomonadati</taxon>
        <taxon>Bacteroidota</taxon>
        <taxon>Flavobacteriia</taxon>
        <taxon>Flavobacteriales</taxon>
        <taxon>Flavobacteriaceae</taxon>
        <taxon>Lacinutrix</taxon>
    </lineage>
</organism>
<proteinExistence type="predicted"/>
<dbReference type="FunFam" id="3.30.565.10:FF:000010">
    <property type="entry name" value="Sensor histidine kinase RcsC"/>
    <property type="match status" value="1"/>
</dbReference>
<evidence type="ECO:0000256" key="5">
    <source>
        <dbReference type="ARBA" id="ARBA00022553"/>
    </source>
</evidence>
<dbReference type="SMART" id="SM00387">
    <property type="entry name" value="HATPase_c"/>
    <property type="match status" value="1"/>
</dbReference>
<dbReference type="Gene3D" id="1.10.287.130">
    <property type="match status" value="1"/>
</dbReference>
<keyword evidence="6" id="KW-0808">Transferase</keyword>
<dbReference type="SUPFAM" id="SSF47226">
    <property type="entry name" value="Histidine-containing phosphotransfer domain, HPT domain"/>
    <property type="match status" value="1"/>
</dbReference>
<gene>
    <name evidence="19" type="ORF">N7U66_05660</name>
</gene>
<evidence type="ECO:0000256" key="7">
    <source>
        <dbReference type="ARBA" id="ARBA00022692"/>
    </source>
</evidence>
<evidence type="ECO:0000256" key="10">
    <source>
        <dbReference type="ARBA" id="ARBA00022840"/>
    </source>
</evidence>
<dbReference type="InterPro" id="IPR003594">
    <property type="entry name" value="HATPase_dom"/>
</dbReference>
<dbReference type="PANTHER" id="PTHR45339:SF1">
    <property type="entry name" value="HYBRID SIGNAL TRANSDUCTION HISTIDINE KINASE J"/>
    <property type="match status" value="1"/>
</dbReference>
<name>A0A9E8MWT4_9FLAO</name>
<dbReference type="EMBL" id="CP113088">
    <property type="protein sequence ID" value="WAC03112.1"/>
    <property type="molecule type" value="Genomic_DNA"/>
</dbReference>
<dbReference type="InterPro" id="IPR001789">
    <property type="entry name" value="Sig_transdc_resp-reg_receiver"/>
</dbReference>
<evidence type="ECO:0000256" key="14">
    <source>
        <dbReference type="ARBA" id="ARBA00064003"/>
    </source>
</evidence>
<dbReference type="InterPro" id="IPR005467">
    <property type="entry name" value="His_kinase_dom"/>
</dbReference>
<keyword evidence="9" id="KW-0418">Kinase</keyword>
<dbReference type="InterPro" id="IPR036890">
    <property type="entry name" value="HATPase_C_sf"/>
</dbReference>
<evidence type="ECO:0000256" key="4">
    <source>
        <dbReference type="ARBA" id="ARBA00022475"/>
    </source>
</evidence>
<dbReference type="InterPro" id="IPR011006">
    <property type="entry name" value="CheY-like_superfamily"/>
</dbReference>
<evidence type="ECO:0000256" key="2">
    <source>
        <dbReference type="ARBA" id="ARBA00004651"/>
    </source>
</evidence>
<keyword evidence="20" id="KW-1185">Reference proteome</keyword>
<sequence length="536" mass="59846">MLFAEMATLLAEEAKIKAEKATLIAEEAMKAKQQFLSNMSHEIRTPMNAIIGFTKVVLKTDLTAKQKEYLRAIKVSGDALIVLINDILDLAKVDAGKMMFEQIPFKISSSLPAMLHLFEPIIQEKNLKLVKIYDDNIPEVLAGDPVRLHQIILNLVSNAVKFTSKGKITVSTKLLNEDDHKVSVEFSVKDTGIGISDSKIETIFENFQQASSGTSRLYGGTGLGLAIVKQLVELQGGSILVTSEINEGSTFSFVLPFQKTKADAEVEMELIAYDKDVSNIKVLVVEDIPLNQLLMRTLLDDFGFDCDIADNGKIAIDKMQTIPYDLILMDLQMPEMNGFEATDYIRNTMKSDIPIIALTADVTTVDLDKCTAVGMNDYIAKPVDERLLYSKMLGFIKKTHVVNDAEVDELVNPVSIKCTNLHYLNTRTKSNKILMIEMISLYLEQTPPLIIAMKQGVLNKDWPLLQDAVHKMIPSFSIMGISVHFENIAKKIQEYASAGEQTENIEEMVFQLENVCTQACEELMVELNTFKNLNNE</sequence>
<evidence type="ECO:0000256" key="9">
    <source>
        <dbReference type="ARBA" id="ARBA00022777"/>
    </source>
</evidence>
<keyword evidence="12" id="KW-0902">Two-component regulatory system</keyword>
<dbReference type="CDD" id="cd17546">
    <property type="entry name" value="REC_hyHK_CKI1_RcsC-like"/>
    <property type="match status" value="1"/>
</dbReference>
<dbReference type="CDD" id="cd00082">
    <property type="entry name" value="HisKA"/>
    <property type="match status" value="1"/>
</dbReference>
<feature type="domain" description="Response regulatory" evidence="18">
    <location>
        <begin position="281"/>
        <end position="396"/>
    </location>
</feature>
<dbReference type="PRINTS" id="PR00344">
    <property type="entry name" value="BCTRLSENSOR"/>
</dbReference>
<evidence type="ECO:0000256" key="15">
    <source>
        <dbReference type="ARBA" id="ARBA00068150"/>
    </source>
</evidence>
<dbReference type="SMART" id="SM00388">
    <property type="entry name" value="HisKA"/>
    <property type="match status" value="1"/>
</dbReference>
<dbReference type="CDD" id="cd16922">
    <property type="entry name" value="HATPase_EvgS-ArcB-TorS-like"/>
    <property type="match status" value="1"/>
</dbReference>
<dbReference type="Gene3D" id="3.40.50.2300">
    <property type="match status" value="1"/>
</dbReference>
<comment type="subcellular location">
    <subcellularLocation>
        <location evidence="2">Cell membrane</location>
        <topology evidence="2">Multi-pass membrane protein</topology>
    </subcellularLocation>
</comment>